<keyword evidence="4" id="KW-1185">Reference proteome</keyword>
<evidence type="ECO:0000313" key="3">
    <source>
        <dbReference type="EMBL" id="RYO76349.1"/>
    </source>
</evidence>
<evidence type="ECO:0000259" key="2">
    <source>
        <dbReference type="Pfam" id="PF24870"/>
    </source>
</evidence>
<feature type="compositionally biased region" description="Low complexity" evidence="1">
    <location>
        <begin position="400"/>
        <end position="426"/>
    </location>
</feature>
<gene>
    <name evidence="3" type="ORF">DL762_009809</name>
</gene>
<proteinExistence type="predicted"/>
<feature type="domain" description="DUF7735" evidence="2">
    <location>
        <begin position="280"/>
        <end position="364"/>
    </location>
</feature>
<organism evidence="3 4">
    <name type="scientific">Monosporascus cannonballus</name>
    <dbReference type="NCBI Taxonomy" id="155416"/>
    <lineage>
        <taxon>Eukaryota</taxon>
        <taxon>Fungi</taxon>
        <taxon>Dikarya</taxon>
        <taxon>Ascomycota</taxon>
        <taxon>Pezizomycotina</taxon>
        <taxon>Sordariomycetes</taxon>
        <taxon>Xylariomycetidae</taxon>
        <taxon>Xylariales</taxon>
        <taxon>Xylariales incertae sedis</taxon>
        <taxon>Monosporascus</taxon>
    </lineage>
</organism>
<evidence type="ECO:0000256" key="1">
    <source>
        <dbReference type="SAM" id="MobiDB-lite"/>
    </source>
</evidence>
<dbReference type="Proteomes" id="UP000294003">
    <property type="component" value="Unassembled WGS sequence"/>
</dbReference>
<sequence>MPSLDEITYSRDATVAAVRDYYDFLTKMYVRESDIIEPPAGGWPTIKPYLECMGKTDEVLSLLCHLPYIRELDDINKIQGAPWCYFADWQKLGQEANLRQVKGETLRLLSERAGIIDDVPPHVVGLTCGGRNNPVILLDTKLGIIHWYECPHEIKLAPARELLQDDAYDYAPENEAVWMAECGSWAITDFFEVLKDEFRKLHFIPKNQRLVVDIYTTFPRSHEVIPVMQDVYWRHGWPDLQRYLTKMKTAALLTFAATAAHASVMQIPAMPRQVPTKTEGPASTQSPDPWVCATKNMTEYFDMPKPTGTLLDAIDAYVDKQLEPCWSTAIGRDKLSCEVTGSLWCGFSTDAPPSASAAYSSVASECPITWERYEPIEQSWLNITIAHAECYADAHRGKGTTSSASSATGLTAVPGTGATAAEPTPTNNVLGRAEGVDMWMLAGTGIAVAVINSAM</sequence>
<reference evidence="3 4" key="1">
    <citation type="submission" date="2018-06" db="EMBL/GenBank/DDBJ databases">
        <title>Complete Genomes of Monosporascus.</title>
        <authorList>
            <person name="Robinson A.J."/>
            <person name="Natvig D.O."/>
        </authorList>
    </citation>
    <scope>NUCLEOTIDE SEQUENCE [LARGE SCALE GENOMIC DNA]</scope>
    <source>
        <strain evidence="3 4">CBS 609.92</strain>
    </source>
</reference>
<comment type="caution">
    <text evidence="3">The sequence shown here is derived from an EMBL/GenBank/DDBJ whole genome shotgun (WGS) entry which is preliminary data.</text>
</comment>
<name>A0ABY0GSN7_9PEZI</name>
<evidence type="ECO:0000313" key="4">
    <source>
        <dbReference type="Proteomes" id="UP000294003"/>
    </source>
</evidence>
<dbReference type="EMBL" id="QJNS01000596">
    <property type="protein sequence ID" value="RYO76349.1"/>
    <property type="molecule type" value="Genomic_DNA"/>
</dbReference>
<dbReference type="InterPro" id="IPR056637">
    <property type="entry name" value="DUF7735"/>
</dbReference>
<feature type="region of interest" description="Disordered" evidence="1">
    <location>
        <begin position="400"/>
        <end position="428"/>
    </location>
</feature>
<protein>
    <recommendedName>
        <fullName evidence="2">DUF7735 domain-containing protein</fullName>
    </recommendedName>
</protein>
<accession>A0ABY0GSN7</accession>
<dbReference type="Pfam" id="PF24870">
    <property type="entry name" value="DUF7735"/>
    <property type="match status" value="1"/>
</dbReference>